<sequence>MKRAYLHTRPVLNVRIGTHSTQFSRPKSIRAAIERGIRHSGSRSERTTTKLPEASIRQSRFAPRQRSPFERVARAGSRTRAAQASVQEDRGQGKLHTRTQEYTQVRETTDHARRSRPRQSAPDILPYKSAASEFLFGYSVVLAALKAGRRKIYTLYIHERGQSRDGQAVLVARARALQVKIHEVGDDWLPVLDKASKGRPHNGVILETSPLPQPPITELLSPSRDMGQFGIKLDVQSREDLLVNGKQEQYGYTSSGWRYPLILYVDGVLDEGNLGAMARSAYFLGVDALITPTRNSAPWSAIALKASAGAAEALPIFTVNKPADFLSKSARSGWRVYATDALPPELTKPGDSATSAGGDENAVVYTYAQNTKRLLGHSPVATHPTILMMGAEGTGLRSSLLTQANFKVGIKAGRGVDEAGVDSLNVSVAASLLCFDMLKKPMERTPGNALF</sequence>
<organism evidence="12 13">
    <name type="scientific">Polyplosphaeria fusca</name>
    <dbReference type="NCBI Taxonomy" id="682080"/>
    <lineage>
        <taxon>Eukaryota</taxon>
        <taxon>Fungi</taxon>
        <taxon>Dikarya</taxon>
        <taxon>Ascomycota</taxon>
        <taxon>Pezizomycotina</taxon>
        <taxon>Dothideomycetes</taxon>
        <taxon>Pleosporomycetidae</taxon>
        <taxon>Pleosporales</taxon>
        <taxon>Tetraplosphaeriaceae</taxon>
        <taxon>Polyplosphaeria</taxon>
    </lineage>
</organism>
<comment type="caution">
    <text evidence="12">The sequence shown here is derived from an EMBL/GenBank/DDBJ whole genome shotgun (WGS) entry which is preliminary data.</text>
</comment>
<evidence type="ECO:0000256" key="1">
    <source>
        <dbReference type="ARBA" id="ARBA00004173"/>
    </source>
</evidence>
<keyword evidence="8" id="KW-0496">Mitochondrion</keyword>
<evidence type="ECO:0000256" key="2">
    <source>
        <dbReference type="ARBA" id="ARBA00007228"/>
    </source>
</evidence>
<dbReference type="EMBL" id="ML996103">
    <property type="protein sequence ID" value="KAF2739673.1"/>
    <property type="molecule type" value="Genomic_DNA"/>
</dbReference>
<dbReference type="Proteomes" id="UP000799444">
    <property type="component" value="Unassembled WGS sequence"/>
</dbReference>
<dbReference type="SUPFAM" id="SSF55315">
    <property type="entry name" value="L30e-like"/>
    <property type="match status" value="1"/>
</dbReference>
<evidence type="ECO:0000313" key="13">
    <source>
        <dbReference type="Proteomes" id="UP000799444"/>
    </source>
</evidence>
<dbReference type="CDD" id="cd18105">
    <property type="entry name" value="SpoU-like_MRM1"/>
    <property type="match status" value="1"/>
</dbReference>
<dbReference type="OrthoDB" id="270651at2759"/>
<keyword evidence="3" id="KW-0698">rRNA processing</keyword>
<name>A0A9P4RA56_9PLEO</name>
<dbReference type="Pfam" id="PF08032">
    <property type="entry name" value="SpoU_sub_bind"/>
    <property type="match status" value="1"/>
</dbReference>
<dbReference type="AlphaFoldDB" id="A0A9P4RA56"/>
<evidence type="ECO:0000256" key="9">
    <source>
        <dbReference type="ARBA" id="ARBA00034881"/>
    </source>
</evidence>
<dbReference type="Pfam" id="PF00588">
    <property type="entry name" value="SpoU_methylase"/>
    <property type="match status" value="1"/>
</dbReference>
<evidence type="ECO:0000256" key="10">
    <source>
        <dbReference type="SAM" id="MobiDB-lite"/>
    </source>
</evidence>
<keyword evidence="4" id="KW-0489">Methyltransferase</keyword>
<evidence type="ECO:0000256" key="7">
    <source>
        <dbReference type="ARBA" id="ARBA00022946"/>
    </source>
</evidence>
<keyword evidence="13" id="KW-1185">Reference proteome</keyword>
<dbReference type="InterPro" id="IPR047182">
    <property type="entry name" value="MRM1"/>
</dbReference>
<evidence type="ECO:0000313" key="12">
    <source>
        <dbReference type="EMBL" id="KAF2739673.1"/>
    </source>
</evidence>
<evidence type="ECO:0000259" key="11">
    <source>
        <dbReference type="SMART" id="SM00967"/>
    </source>
</evidence>
<dbReference type="SUPFAM" id="SSF75217">
    <property type="entry name" value="alpha/beta knot"/>
    <property type="match status" value="1"/>
</dbReference>
<keyword evidence="7" id="KW-0809">Transit peptide</keyword>
<dbReference type="SMART" id="SM00967">
    <property type="entry name" value="SpoU_sub_bind"/>
    <property type="match status" value="1"/>
</dbReference>
<reference evidence="12" key="1">
    <citation type="journal article" date="2020" name="Stud. Mycol.">
        <title>101 Dothideomycetes genomes: a test case for predicting lifestyles and emergence of pathogens.</title>
        <authorList>
            <person name="Haridas S."/>
            <person name="Albert R."/>
            <person name="Binder M."/>
            <person name="Bloem J."/>
            <person name="Labutti K."/>
            <person name="Salamov A."/>
            <person name="Andreopoulos B."/>
            <person name="Baker S."/>
            <person name="Barry K."/>
            <person name="Bills G."/>
            <person name="Bluhm B."/>
            <person name="Cannon C."/>
            <person name="Castanera R."/>
            <person name="Culley D."/>
            <person name="Daum C."/>
            <person name="Ezra D."/>
            <person name="Gonzalez J."/>
            <person name="Henrissat B."/>
            <person name="Kuo A."/>
            <person name="Liang C."/>
            <person name="Lipzen A."/>
            <person name="Lutzoni F."/>
            <person name="Magnuson J."/>
            <person name="Mondo S."/>
            <person name="Nolan M."/>
            <person name="Ohm R."/>
            <person name="Pangilinan J."/>
            <person name="Park H.-J."/>
            <person name="Ramirez L."/>
            <person name="Alfaro M."/>
            <person name="Sun H."/>
            <person name="Tritt A."/>
            <person name="Yoshinaga Y."/>
            <person name="Zwiers L.-H."/>
            <person name="Turgeon B."/>
            <person name="Goodwin S."/>
            <person name="Spatafora J."/>
            <person name="Crous P."/>
            <person name="Grigoriev I."/>
        </authorList>
    </citation>
    <scope>NUCLEOTIDE SEQUENCE</scope>
    <source>
        <strain evidence="12">CBS 125425</strain>
    </source>
</reference>
<dbReference type="InterPro" id="IPR029028">
    <property type="entry name" value="Alpha/beta_knot_MTases"/>
</dbReference>
<evidence type="ECO:0000256" key="4">
    <source>
        <dbReference type="ARBA" id="ARBA00022603"/>
    </source>
</evidence>
<evidence type="ECO:0000256" key="5">
    <source>
        <dbReference type="ARBA" id="ARBA00022679"/>
    </source>
</evidence>
<dbReference type="InterPro" id="IPR029064">
    <property type="entry name" value="Ribosomal_eL30-like_sf"/>
</dbReference>
<dbReference type="InterPro" id="IPR029026">
    <property type="entry name" value="tRNA_m1G_MTases_N"/>
</dbReference>
<dbReference type="Gene3D" id="3.40.1280.10">
    <property type="match status" value="1"/>
</dbReference>
<dbReference type="InterPro" id="IPR001537">
    <property type="entry name" value="SpoU_MeTrfase"/>
</dbReference>
<evidence type="ECO:0000256" key="6">
    <source>
        <dbReference type="ARBA" id="ARBA00022691"/>
    </source>
</evidence>
<feature type="domain" description="RNA 2-O ribose methyltransferase substrate binding" evidence="11">
    <location>
        <begin position="134"/>
        <end position="214"/>
    </location>
</feature>
<dbReference type="Gene3D" id="3.30.1330.30">
    <property type="match status" value="1"/>
</dbReference>
<dbReference type="GO" id="GO:0005739">
    <property type="term" value="C:mitochondrion"/>
    <property type="evidence" value="ECO:0007669"/>
    <property type="project" value="UniProtKB-SubCell"/>
</dbReference>
<dbReference type="InterPro" id="IPR047261">
    <property type="entry name" value="MRM1_MeTrfase_dom"/>
</dbReference>
<dbReference type="PANTHER" id="PTHR46103:SF1">
    <property type="entry name" value="RRNA METHYLTRANSFERASE 1, MITOCHONDRIAL"/>
    <property type="match status" value="1"/>
</dbReference>
<accession>A0A9P4RA56</accession>
<feature type="region of interest" description="Disordered" evidence="10">
    <location>
        <begin position="58"/>
        <end position="95"/>
    </location>
</feature>
<dbReference type="InterPro" id="IPR013123">
    <property type="entry name" value="SpoU_subst-bd"/>
</dbReference>
<dbReference type="PANTHER" id="PTHR46103">
    <property type="entry name" value="RRNA METHYLTRANSFERASE 1, MITOCHONDRIAL"/>
    <property type="match status" value="1"/>
</dbReference>
<gene>
    <name evidence="12" type="ORF">EJ04DRAFT_456901</name>
</gene>
<evidence type="ECO:0000256" key="8">
    <source>
        <dbReference type="ARBA" id="ARBA00023128"/>
    </source>
</evidence>
<comment type="similarity">
    <text evidence="2">Belongs to the class IV-like SAM-binding methyltransferase superfamily. RNA methyltransferase TrmH family.</text>
</comment>
<protein>
    <recommendedName>
        <fullName evidence="9">rRNA methyltransferase 1, mitochondrial</fullName>
    </recommendedName>
</protein>
<dbReference type="GO" id="GO:0016435">
    <property type="term" value="F:rRNA (guanine) methyltransferase activity"/>
    <property type="evidence" value="ECO:0007669"/>
    <property type="project" value="TreeGrafter"/>
</dbReference>
<keyword evidence="5" id="KW-0808">Transferase</keyword>
<dbReference type="GO" id="GO:0003723">
    <property type="term" value="F:RNA binding"/>
    <property type="evidence" value="ECO:0007669"/>
    <property type="project" value="InterPro"/>
</dbReference>
<keyword evidence="6" id="KW-0949">S-adenosyl-L-methionine</keyword>
<evidence type="ECO:0000256" key="3">
    <source>
        <dbReference type="ARBA" id="ARBA00022552"/>
    </source>
</evidence>
<comment type="subcellular location">
    <subcellularLocation>
        <location evidence="1">Mitochondrion</location>
    </subcellularLocation>
</comment>
<proteinExistence type="inferred from homology"/>